<evidence type="ECO:0000256" key="1">
    <source>
        <dbReference type="SAM" id="MobiDB-lite"/>
    </source>
</evidence>
<dbReference type="OrthoDB" id="838788at2"/>
<feature type="compositionally biased region" description="Basic and acidic residues" evidence="1">
    <location>
        <begin position="1"/>
        <end position="21"/>
    </location>
</feature>
<dbReference type="AlphaFoldDB" id="A0A4Y9QUU6"/>
<dbReference type="Proteomes" id="UP000297647">
    <property type="component" value="Unassembled WGS sequence"/>
</dbReference>
<reference evidence="2 3" key="1">
    <citation type="submission" date="2019-03" db="EMBL/GenBank/DDBJ databases">
        <title>Algoriphagus sp. nov, a new strain isolated from root system soil of mangrove plant Kandelia.</title>
        <authorList>
            <person name="Yin Q."/>
            <person name="Wang K."/>
            <person name="Song Z."/>
        </authorList>
    </citation>
    <scope>NUCLEOTIDE SEQUENCE [LARGE SCALE GENOMIC DNA]</scope>
    <source>
        <strain evidence="2 3">XY-J91</strain>
    </source>
</reference>
<name>A0A4Y9QUU6_9BACT</name>
<accession>A0A4Y9QUU6</accession>
<keyword evidence="3" id="KW-1185">Reference proteome</keyword>
<organism evidence="2 3">
    <name type="scientific">Algoriphagus kandeliae</name>
    <dbReference type="NCBI Taxonomy" id="2562278"/>
    <lineage>
        <taxon>Bacteria</taxon>
        <taxon>Pseudomonadati</taxon>
        <taxon>Bacteroidota</taxon>
        <taxon>Cytophagia</taxon>
        <taxon>Cytophagales</taxon>
        <taxon>Cyclobacteriaceae</taxon>
        <taxon>Algoriphagus</taxon>
    </lineage>
</organism>
<evidence type="ECO:0000313" key="3">
    <source>
        <dbReference type="Proteomes" id="UP000297647"/>
    </source>
</evidence>
<proteinExistence type="predicted"/>
<protein>
    <submittedName>
        <fullName evidence="2">Molecular chaperone DnaK</fullName>
    </submittedName>
</protein>
<sequence>MKITKKDFEQMQKKYDQEIRRGKPARGPQRDVDNQTNWIFFDRETIEEVLSKADQDPKKGGIKFYFTEYTEEVARKLYPENPEDYIGRLGFVMSPCNSASENVDEEEEEYYNRGDFCPPKCE</sequence>
<feature type="region of interest" description="Disordered" evidence="1">
    <location>
        <begin position="1"/>
        <end position="34"/>
    </location>
</feature>
<dbReference type="EMBL" id="SPSB01000002">
    <property type="protein sequence ID" value="TFV95880.1"/>
    <property type="molecule type" value="Genomic_DNA"/>
</dbReference>
<evidence type="ECO:0000313" key="2">
    <source>
        <dbReference type="EMBL" id="TFV95880.1"/>
    </source>
</evidence>
<comment type="caution">
    <text evidence="2">The sequence shown here is derived from an EMBL/GenBank/DDBJ whole genome shotgun (WGS) entry which is preliminary data.</text>
</comment>
<gene>
    <name evidence="2" type="ORF">E4S40_06555</name>
</gene>
<dbReference type="RefSeq" id="WP_135072410.1">
    <property type="nucleotide sequence ID" value="NZ_SPSB01000002.1"/>
</dbReference>